<name>A0ABN7X2K1_GIGMA</name>
<keyword evidence="2" id="KW-1185">Reference proteome</keyword>
<protein>
    <submittedName>
        <fullName evidence="1">4034_t:CDS:1</fullName>
    </submittedName>
</protein>
<dbReference type="EMBL" id="CAJVQB010083310">
    <property type="protein sequence ID" value="CAG8846398.1"/>
    <property type="molecule type" value="Genomic_DNA"/>
</dbReference>
<gene>
    <name evidence="1" type="ORF">GMARGA_LOCUS38143</name>
</gene>
<proteinExistence type="predicted"/>
<dbReference type="Proteomes" id="UP000789901">
    <property type="component" value="Unassembled WGS sequence"/>
</dbReference>
<organism evidence="1 2">
    <name type="scientific">Gigaspora margarita</name>
    <dbReference type="NCBI Taxonomy" id="4874"/>
    <lineage>
        <taxon>Eukaryota</taxon>
        <taxon>Fungi</taxon>
        <taxon>Fungi incertae sedis</taxon>
        <taxon>Mucoromycota</taxon>
        <taxon>Glomeromycotina</taxon>
        <taxon>Glomeromycetes</taxon>
        <taxon>Diversisporales</taxon>
        <taxon>Gigasporaceae</taxon>
        <taxon>Gigaspora</taxon>
    </lineage>
</organism>
<feature type="non-terminal residue" evidence="1">
    <location>
        <position position="1"/>
    </location>
</feature>
<evidence type="ECO:0000313" key="2">
    <source>
        <dbReference type="Proteomes" id="UP000789901"/>
    </source>
</evidence>
<accession>A0ABN7X2K1</accession>
<evidence type="ECO:0000313" key="1">
    <source>
        <dbReference type="EMBL" id="CAG8846398.1"/>
    </source>
</evidence>
<reference evidence="1 2" key="1">
    <citation type="submission" date="2021-06" db="EMBL/GenBank/DDBJ databases">
        <authorList>
            <person name="Kallberg Y."/>
            <person name="Tangrot J."/>
            <person name="Rosling A."/>
        </authorList>
    </citation>
    <scope>NUCLEOTIDE SEQUENCE [LARGE SCALE GENOMIC DNA]</scope>
    <source>
        <strain evidence="1 2">120-4 pot B 10/14</strain>
    </source>
</reference>
<feature type="non-terminal residue" evidence="1">
    <location>
        <position position="129"/>
    </location>
</feature>
<sequence>EITSVPLHMRKCLSPVYLHCSLDRIPNSNPYSEYRSLTRIIGYSRNSKALVLYSGTLDAFLDPDNNNNSVNNSNYNQTLQRAANWLSENNPYLRPFSSLLLQNQNGPFPIAQHSQPNNEILPINSYEII</sequence>
<comment type="caution">
    <text evidence="1">The sequence shown here is derived from an EMBL/GenBank/DDBJ whole genome shotgun (WGS) entry which is preliminary data.</text>
</comment>